<dbReference type="EMBL" id="JAAXPI010000110">
    <property type="protein sequence ID" value="NKZ08957.1"/>
    <property type="molecule type" value="Genomic_DNA"/>
</dbReference>
<dbReference type="AlphaFoldDB" id="A0A846ZB66"/>
<dbReference type="Proteomes" id="UP000579250">
    <property type="component" value="Unassembled WGS sequence"/>
</dbReference>
<keyword evidence="2" id="KW-1185">Reference proteome</keyword>
<evidence type="ECO:0000313" key="2">
    <source>
        <dbReference type="Proteomes" id="UP000579250"/>
    </source>
</evidence>
<comment type="caution">
    <text evidence="1">The sequence shown here is derived from an EMBL/GenBank/DDBJ whole genome shotgun (WGS) entry which is preliminary data.</text>
</comment>
<reference evidence="1 2" key="1">
    <citation type="submission" date="2020-04" db="EMBL/GenBank/DDBJ databases">
        <title>MicrobeNet Type strains.</title>
        <authorList>
            <person name="Nicholson A.C."/>
        </authorList>
    </citation>
    <scope>NUCLEOTIDE SEQUENCE [LARGE SCALE GENOMIC DNA]</scope>
    <source>
        <strain evidence="1 2">ATCC BAA-277</strain>
    </source>
</reference>
<accession>A0A846ZB66</accession>
<gene>
    <name evidence="1" type="ORF">HGB48_35225</name>
</gene>
<name>A0A846ZB66_9ACTN</name>
<feature type="non-terminal residue" evidence="1">
    <location>
        <position position="1"/>
    </location>
</feature>
<evidence type="ECO:0000313" key="1">
    <source>
        <dbReference type="EMBL" id="NKZ08957.1"/>
    </source>
</evidence>
<protein>
    <submittedName>
        <fullName evidence="1">Fibronectin type III domain-containing protein</fullName>
    </submittedName>
</protein>
<organism evidence="1 2">
    <name type="scientific">Actinomadura latina</name>
    <dbReference type="NCBI Taxonomy" id="163603"/>
    <lineage>
        <taxon>Bacteria</taxon>
        <taxon>Bacillati</taxon>
        <taxon>Actinomycetota</taxon>
        <taxon>Actinomycetes</taxon>
        <taxon>Streptosporangiales</taxon>
        <taxon>Thermomonosporaceae</taxon>
        <taxon>Actinomadura</taxon>
    </lineage>
</organism>
<sequence length="179" mass="18125">PTPTPPSGGEHYDFSIAGQTFVKAANGKAPLTGSVGADLNLDTGEVAADLKLDPTKGNFQILGFLPVTADIGLNSQGATTGLYKDGQLTTNTKVITKLSSFKAFGAIPLGGGDQCQTKTPSDVQLQSPAGEFFDPGAGGEISGTYSLSAIENCGALTSILSLFTAGDGNTINLTLTPKA</sequence>
<proteinExistence type="predicted"/>